<dbReference type="EMBL" id="CP046173">
    <property type="protein sequence ID" value="QIS20349.1"/>
    <property type="molecule type" value="Genomic_DNA"/>
</dbReference>
<accession>A0A6G9Z435</accession>
<organism evidence="1 2">
    <name type="scientific">Nocardia terpenica</name>
    <dbReference type="NCBI Taxonomy" id="455432"/>
    <lineage>
        <taxon>Bacteria</taxon>
        <taxon>Bacillati</taxon>
        <taxon>Actinomycetota</taxon>
        <taxon>Actinomycetes</taxon>
        <taxon>Mycobacteriales</taxon>
        <taxon>Nocardiaceae</taxon>
        <taxon>Nocardia</taxon>
    </lineage>
</organism>
<dbReference type="AlphaFoldDB" id="A0A6G9Z435"/>
<dbReference type="Proteomes" id="UP000500953">
    <property type="component" value="Chromosome"/>
</dbReference>
<evidence type="ECO:0000313" key="1">
    <source>
        <dbReference type="EMBL" id="QIS20349.1"/>
    </source>
</evidence>
<name>A0A6G9Z435_9NOCA</name>
<gene>
    <name evidence="1" type="ORF">F6W96_20680</name>
</gene>
<protein>
    <submittedName>
        <fullName evidence="1">Antitoxin HicB</fullName>
    </submittedName>
</protein>
<sequence>MGDIDHEFAKVAYRVRWSPSDRVFIAFTDNFPELSATGDWPLQALHALQASIRRLLEADAAD</sequence>
<evidence type="ECO:0000313" key="2">
    <source>
        <dbReference type="Proteomes" id="UP000500953"/>
    </source>
</evidence>
<dbReference type="RefSeq" id="WP_167487695.1">
    <property type="nucleotide sequence ID" value="NZ_CP046173.1"/>
</dbReference>
<proteinExistence type="predicted"/>
<reference evidence="1 2" key="1">
    <citation type="journal article" date="2019" name="ACS Chem. Biol.">
        <title>Identification and Mobilization of a Cryptic Antibiotic Biosynthesis Gene Locus from a Human-Pathogenic Nocardia Isolate.</title>
        <authorList>
            <person name="Herisse M."/>
            <person name="Ishida K."/>
            <person name="Porter J.L."/>
            <person name="Howden B."/>
            <person name="Hertweck C."/>
            <person name="Stinear T.P."/>
            <person name="Pidot S.J."/>
        </authorList>
    </citation>
    <scope>NUCLEOTIDE SEQUENCE [LARGE SCALE GENOMIC DNA]</scope>
    <source>
        <strain evidence="1 2">AUSMDU00012715</strain>
    </source>
</reference>